<proteinExistence type="predicted"/>
<keyword evidence="2" id="KW-1185">Reference proteome</keyword>
<accession>A0A9K3N532</accession>
<comment type="caution">
    <text evidence="1">The sequence shown here is derived from an EMBL/GenBank/DDBJ whole genome shotgun (WGS) entry which is preliminary data.</text>
</comment>
<dbReference type="Gramene" id="mRNA:HanXRQr2_Chr10g0445691">
    <property type="protein sequence ID" value="mRNA:HanXRQr2_Chr10g0445691"/>
    <property type="gene ID" value="HanXRQr2_Chr10g0445691"/>
</dbReference>
<organism evidence="1 2">
    <name type="scientific">Helianthus annuus</name>
    <name type="common">Common sunflower</name>
    <dbReference type="NCBI Taxonomy" id="4232"/>
    <lineage>
        <taxon>Eukaryota</taxon>
        <taxon>Viridiplantae</taxon>
        <taxon>Streptophyta</taxon>
        <taxon>Embryophyta</taxon>
        <taxon>Tracheophyta</taxon>
        <taxon>Spermatophyta</taxon>
        <taxon>Magnoliopsida</taxon>
        <taxon>eudicotyledons</taxon>
        <taxon>Gunneridae</taxon>
        <taxon>Pentapetalae</taxon>
        <taxon>asterids</taxon>
        <taxon>campanulids</taxon>
        <taxon>Asterales</taxon>
        <taxon>Asteraceae</taxon>
        <taxon>Asteroideae</taxon>
        <taxon>Heliantheae alliance</taxon>
        <taxon>Heliantheae</taxon>
        <taxon>Helianthus</taxon>
    </lineage>
</organism>
<protein>
    <submittedName>
        <fullName evidence="1">Uncharacterized protein</fullName>
    </submittedName>
</protein>
<evidence type="ECO:0000313" key="2">
    <source>
        <dbReference type="Proteomes" id="UP000215914"/>
    </source>
</evidence>
<name>A0A9K3N532_HELAN</name>
<sequence length="108" mass="12304">MNHNTIARQLVLGEKLQTLRSTLERRYKTLLNSGSLRIVRHFPAPCLTTPAFRADSSSDVHFCLGAPIRPPKKMIYLNITRTERDCRLTDAITKLGGFTRFAFGRNRS</sequence>
<dbReference type="EMBL" id="MNCJ02000325">
    <property type="protein sequence ID" value="KAF5786833.1"/>
    <property type="molecule type" value="Genomic_DNA"/>
</dbReference>
<reference evidence="1" key="2">
    <citation type="submission" date="2020-06" db="EMBL/GenBank/DDBJ databases">
        <title>Helianthus annuus Genome sequencing and assembly Release 2.</title>
        <authorList>
            <person name="Gouzy J."/>
            <person name="Langlade N."/>
            <person name="Munos S."/>
        </authorList>
    </citation>
    <scope>NUCLEOTIDE SEQUENCE</scope>
    <source>
        <tissue evidence="1">Leaves</tissue>
    </source>
</reference>
<dbReference type="AlphaFoldDB" id="A0A9K3N532"/>
<gene>
    <name evidence="1" type="ORF">HanXRQr2_Chr10g0445691</name>
</gene>
<dbReference type="Proteomes" id="UP000215914">
    <property type="component" value="Unassembled WGS sequence"/>
</dbReference>
<reference evidence="1" key="1">
    <citation type="journal article" date="2017" name="Nature">
        <title>The sunflower genome provides insights into oil metabolism, flowering and Asterid evolution.</title>
        <authorList>
            <person name="Badouin H."/>
            <person name="Gouzy J."/>
            <person name="Grassa C.J."/>
            <person name="Murat F."/>
            <person name="Staton S.E."/>
            <person name="Cottret L."/>
            <person name="Lelandais-Briere C."/>
            <person name="Owens G.L."/>
            <person name="Carrere S."/>
            <person name="Mayjonade B."/>
            <person name="Legrand L."/>
            <person name="Gill N."/>
            <person name="Kane N.C."/>
            <person name="Bowers J.E."/>
            <person name="Hubner S."/>
            <person name="Bellec A."/>
            <person name="Berard A."/>
            <person name="Berges H."/>
            <person name="Blanchet N."/>
            <person name="Boniface M.C."/>
            <person name="Brunel D."/>
            <person name="Catrice O."/>
            <person name="Chaidir N."/>
            <person name="Claudel C."/>
            <person name="Donnadieu C."/>
            <person name="Faraut T."/>
            <person name="Fievet G."/>
            <person name="Helmstetter N."/>
            <person name="King M."/>
            <person name="Knapp S.J."/>
            <person name="Lai Z."/>
            <person name="Le Paslier M.C."/>
            <person name="Lippi Y."/>
            <person name="Lorenzon L."/>
            <person name="Mandel J.R."/>
            <person name="Marage G."/>
            <person name="Marchand G."/>
            <person name="Marquand E."/>
            <person name="Bret-Mestries E."/>
            <person name="Morien E."/>
            <person name="Nambeesan S."/>
            <person name="Nguyen T."/>
            <person name="Pegot-Espagnet P."/>
            <person name="Pouilly N."/>
            <person name="Raftis F."/>
            <person name="Sallet E."/>
            <person name="Schiex T."/>
            <person name="Thomas J."/>
            <person name="Vandecasteele C."/>
            <person name="Vares D."/>
            <person name="Vear F."/>
            <person name="Vautrin S."/>
            <person name="Crespi M."/>
            <person name="Mangin B."/>
            <person name="Burke J.M."/>
            <person name="Salse J."/>
            <person name="Munos S."/>
            <person name="Vincourt P."/>
            <person name="Rieseberg L.H."/>
            <person name="Langlade N.B."/>
        </authorList>
    </citation>
    <scope>NUCLEOTIDE SEQUENCE</scope>
    <source>
        <tissue evidence="1">Leaves</tissue>
    </source>
</reference>
<evidence type="ECO:0000313" key="1">
    <source>
        <dbReference type="EMBL" id="KAF5786833.1"/>
    </source>
</evidence>